<name>A0A4Z2CXX4_SCHJA</name>
<accession>A0A4Z2CXX4</accession>
<dbReference type="PANTHER" id="PTHR23339">
    <property type="entry name" value="TYROSINE SPECIFIC PROTEIN PHOSPHATASE AND DUAL SPECIFICITY PROTEIN PHOSPHATASE"/>
    <property type="match status" value="1"/>
</dbReference>
<dbReference type="SMART" id="SM01301">
    <property type="entry name" value="PTPlike_phytase"/>
    <property type="match status" value="2"/>
</dbReference>
<evidence type="ECO:0000256" key="1">
    <source>
        <dbReference type="SAM" id="MobiDB-lite"/>
    </source>
</evidence>
<dbReference type="STRING" id="6182.A0A4Z2CXX4"/>
<dbReference type="EMBL" id="SKCS01000399">
    <property type="protein sequence ID" value="TNN09083.1"/>
    <property type="molecule type" value="Genomic_DNA"/>
</dbReference>
<feature type="region of interest" description="Disordered" evidence="1">
    <location>
        <begin position="1"/>
        <end position="58"/>
    </location>
</feature>
<dbReference type="Gene3D" id="3.90.190.10">
    <property type="entry name" value="Protein tyrosine phosphatase superfamily"/>
    <property type="match status" value="2"/>
</dbReference>
<proteinExistence type="predicted"/>
<evidence type="ECO:0000313" key="2">
    <source>
        <dbReference type="EMBL" id="TNN09083.1"/>
    </source>
</evidence>
<reference evidence="2 3" key="1">
    <citation type="submission" date="2019-03" db="EMBL/GenBank/DDBJ databases">
        <title>An improved genome assembly of the fluke Schistosoma japonicum.</title>
        <authorList>
            <person name="Hu W."/>
            <person name="Luo F."/>
            <person name="Yin M."/>
            <person name="Mo X."/>
            <person name="Sun C."/>
            <person name="Wu Q."/>
            <person name="Zhu B."/>
            <person name="Xiang M."/>
            <person name="Wang J."/>
            <person name="Wang Y."/>
            <person name="Zhang T."/>
            <person name="Xu B."/>
            <person name="Zheng H."/>
            <person name="Feng Z."/>
        </authorList>
    </citation>
    <scope>NUCLEOTIDE SEQUENCE [LARGE SCALE GENOMIC DNA]</scope>
    <source>
        <strain evidence="2">HuSjv2</strain>
        <tissue evidence="2">Worms</tissue>
    </source>
</reference>
<protein>
    <submittedName>
        <fullName evidence="2">Paladin</fullName>
    </submittedName>
</protein>
<dbReference type="Proteomes" id="UP000311919">
    <property type="component" value="Unassembled WGS sequence"/>
</dbReference>
<comment type="caution">
    <text evidence="2">The sequence shown here is derived from an EMBL/GenBank/DDBJ whole genome shotgun (WGS) entry which is preliminary data.</text>
</comment>
<dbReference type="InterPro" id="IPR050561">
    <property type="entry name" value="PTP"/>
</dbReference>
<dbReference type="Pfam" id="PF14566">
    <property type="entry name" value="PTPlike_phytase"/>
    <property type="match status" value="1"/>
</dbReference>
<evidence type="ECO:0000313" key="3">
    <source>
        <dbReference type="Proteomes" id="UP000311919"/>
    </source>
</evidence>
<dbReference type="InterPro" id="IPR029021">
    <property type="entry name" value="Prot-tyrosine_phosphatase-like"/>
</dbReference>
<feature type="compositionally biased region" description="Polar residues" evidence="1">
    <location>
        <begin position="24"/>
        <end position="33"/>
    </location>
</feature>
<dbReference type="SUPFAM" id="SSF52799">
    <property type="entry name" value="(Phosphotyrosine protein) phosphatases II"/>
    <property type="match status" value="1"/>
</dbReference>
<sequence>MGTASSIHGSGCKGKRKVIEPNEINRTPDNNMPDSNKDDNIGGKNDNNVEAEQNKGTNKVGGTYHCIRADKNAAIVVHGCTEEYQTLVDELPEIIMKQLGPNMIAHPMILGKYCLVRDNENDEDHLHHVPIDKQRKITIQNSKLQLPIFGLSQPSFGEMKRQIDALQHNKCLVVNVRSDPCLFTFDADDWFPYAVRDYKSVQNVLENQHQTGIDLEEMEVKCREDVITIVKAKRESVFYFYDDITFFEHQPVAHVATAPDYLLVGEEVYNSAIVGKHGVRYIRLNFLSGKFPLEEEVDRFIDELRHICSDSLPKYLPNANSPRKSQTIQLSVHDQFTSFINRLVLPHFIVTGHKMTDGSIQLGLVMGHLALKALSSIFISINPDCTDLLQYNQTAKYLTSLSSIKQTNHNSMNENTVKSDLIGKKTIKVLDEITFTKRMNLLKKGKFHFTRQLGRYLPFMAQIKDEVDQAIDDFDDTINLREEIVDSLIELIELRETDESDKRSLCKILYERVMDQMERYHLLICFNAYLREQMQLRFSQNFSTWMKHQPRLYQIIELFDISEWFSSVDMLKYEHRILITDNSLHVDELSTQRITGLDNFRQLAGLPIYGSSQPDTNGIINIHNVLTKAYWKVSLKNVRPVIESTTNKKGSEKSSNGKDTNSYAVIMPQMMWICLRDDYVIKYAGETCSWRAKRKPEDPIILRGASGIELEEMEQRFAHSISKIRPTCKLYKLNDLGKLSMFDMNAIDQQPEILSLKQMFKQAFCPLNTINSTPSSSNNNSTLETSSTHSSFFDKIPDSYAIYLNEHAEYHRVPLPSYGHPPPPIFDQILRLMLNNARGLLASTNTCLSLKHACSGLSQPNRAPRRSVFNPANKDDLHLPNPSDTLLNKVAVTNLLFFCENGRERTSLAMSIAGLIYCHLFGFMFGYRVEEEERISLRDAKYTKGEFVIIKQLIRMLPRGHQLKREVDYVLDRCYESMSMMHFHTREEIYFTYVKARDESDPEKKLQLRKRSLAYLERYFFLILFNAYLHDQQPQRWKVSFEAWLQQVTHQVYFMNLLDNFGFPEFEQPDKLRRIRERWRADFVPHPTLVGNFI</sequence>
<organism evidence="2 3">
    <name type="scientific">Schistosoma japonicum</name>
    <name type="common">Blood fluke</name>
    <dbReference type="NCBI Taxonomy" id="6182"/>
    <lineage>
        <taxon>Eukaryota</taxon>
        <taxon>Metazoa</taxon>
        <taxon>Spiralia</taxon>
        <taxon>Lophotrochozoa</taxon>
        <taxon>Platyhelminthes</taxon>
        <taxon>Trematoda</taxon>
        <taxon>Digenea</taxon>
        <taxon>Strigeidida</taxon>
        <taxon>Schistosomatoidea</taxon>
        <taxon>Schistosomatidae</taxon>
        <taxon>Schistosoma</taxon>
    </lineage>
</organism>
<keyword evidence="3" id="KW-1185">Reference proteome</keyword>
<dbReference type="OrthoDB" id="66369at2759"/>
<gene>
    <name evidence="2" type="ORF">EWB00_006545</name>
</gene>
<dbReference type="AlphaFoldDB" id="A0A4Z2CXX4"/>